<feature type="region of interest" description="Disordered" evidence="1">
    <location>
        <begin position="1"/>
        <end position="124"/>
    </location>
</feature>
<name>A0A0F4YWG6_RASE3</name>
<evidence type="ECO:0000313" key="3">
    <source>
        <dbReference type="Proteomes" id="UP000053958"/>
    </source>
</evidence>
<organism evidence="2 3">
    <name type="scientific">Rasamsonia emersonii (strain ATCC 16479 / CBS 393.64 / IMI 116815)</name>
    <dbReference type="NCBI Taxonomy" id="1408163"/>
    <lineage>
        <taxon>Eukaryota</taxon>
        <taxon>Fungi</taxon>
        <taxon>Dikarya</taxon>
        <taxon>Ascomycota</taxon>
        <taxon>Pezizomycotina</taxon>
        <taxon>Eurotiomycetes</taxon>
        <taxon>Eurotiomycetidae</taxon>
        <taxon>Eurotiales</taxon>
        <taxon>Trichocomaceae</taxon>
        <taxon>Rasamsonia</taxon>
    </lineage>
</organism>
<accession>A0A0F4YWG6</accession>
<dbReference type="AlphaFoldDB" id="A0A0F4YWG6"/>
<reference evidence="2 3" key="1">
    <citation type="submission" date="2015-04" db="EMBL/GenBank/DDBJ databases">
        <authorList>
            <person name="Heijne W.H."/>
            <person name="Fedorova N.D."/>
            <person name="Nierman W.C."/>
            <person name="Vollebregt A.W."/>
            <person name="Zhao Z."/>
            <person name="Wu L."/>
            <person name="Kumar M."/>
            <person name="Stam H."/>
            <person name="van den Berg M.A."/>
            <person name="Pel H.J."/>
        </authorList>
    </citation>
    <scope>NUCLEOTIDE SEQUENCE [LARGE SCALE GENOMIC DNA]</scope>
    <source>
        <strain evidence="2 3">CBS 393.64</strain>
    </source>
</reference>
<dbReference type="RefSeq" id="XP_013328783.1">
    <property type="nucleotide sequence ID" value="XM_013473329.1"/>
</dbReference>
<feature type="compositionally biased region" description="Basic and acidic residues" evidence="1">
    <location>
        <begin position="1"/>
        <end position="15"/>
    </location>
</feature>
<dbReference type="OrthoDB" id="4357148at2759"/>
<feature type="compositionally biased region" description="Polar residues" evidence="1">
    <location>
        <begin position="34"/>
        <end position="44"/>
    </location>
</feature>
<evidence type="ECO:0000256" key="1">
    <source>
        <dbReference type="SAM" id="MobiDB-lite"/>
    </source>
</evidence>
<gene>
    <name evidence="2" type="ORF">T310_3808</name>
</gene>
<protein>
    <recommendedName>
        <fullName evidence="4">Histone chaperone domain-containing protein</fullName>
    </recommendedName>
</protein>
<evidence type="ECO:0000313" key="2">
    <source>
        <dbReference type="EMBL" id="KKA22171.1"/>
    </source>
</evidence>
<proteinExistence type="predicted"/>
<comment type="caution">
    <text evidence="2">The sequence shown here is derived from an EMBL/GenBank/DDBJ whole genome shotgun (WGS) entry which is preliminary data.</text>
</comment>
<dbReference type="Proteomes" id="UP000053958">
    <property type="component" value="Unassembled WGS sequence"/>
</dbReference>
<keyword evidence="3" id="KW-1185">Reference proteome</keyword>
<sequence length="124" mass="14130">MSNPEEREAEDRYEAENDLSPVPGTPPPDDSYVRDTNPNWTNRVQPDDAPYDDPVQPPYSNSDEQLEQDEKEAIDPSNIIQGDRLRHAKPRTANRYNEGPAEDDLPEDVRDGLQGRSAVRRVMQ</sequence>
<dbReference type="EMBL" id="LASV01000155">
    <property type="protein sequence ID" value="KKA22171.1"/>
    <property type="molecule type" value="Genomic_DNA"/>
</dbReference>
<evidence type="ECO:0008006" key="4">
    <source>
        <dbReference type="Google" id="ProtNLM"/>
    </source>
</evidence>
<dbReference type="GeneID" id="25316157"/>